<evidence type="ECO:0000256" key="1">
    <source>
        <dbReference type="ARBA" id="ARBA00023295"/>
    </source>
</evidence>
<name>A0ABS7KT14_CLOSR</name>
<feature type="signal peptide" evidence="3">
    <location>
        <begin position="1"/>
        <end position="28"/>
    </location>
</feature>
<dbReference type="Gene3D" id="2.60.120.260">
    <property type="entry name" value="Galactose-binding domain-like"/>
    <property type="match status" value="1"/>
</dbReference>
<reference evidence="5 6" key="1">
    <citation type="journal article" date="2021" name="Cell Host Microbe">
        <title>in vivo commensal control of Clostridioides difficile virulence.</title>
        <authorList>
            <person name="Girinathan B.P."/>
            <person name="Dibenedetto N."/>
            <person name="Worley J.N."/>
            <person name="Peltier J."/>
            <person name="Arrieta-Ortiz M.L."/>
            <person name="Rupa Christinal Immanuel S."/>
            <person name="Lavin R."/>
            <person name="Delaney M.L."/>
            <person name="Cummins C."/>
            <person name="Hoffmann M."/>
            <person name="Luo Y."/>
            <person name="Gonzalez-Escalona N."/>
            <person name="Allard M."/>
            <person name="Onderdonk A.B."/>
            <person name="Gerber G.K."/>
            <person name="Sonenshein A.L."/>
            <person name="Baliga N."/>
            <person name="Dupuy B."/>
            <person name="Bry L."/>
        </authorList>
    </citation>
    <scope>NUCLEOTIDE SEQUENCE [LARGE SCALE GENOMIC DNA]</scope>
    <source>
        <strain evidence="5 6">DSM 599</strain>
    </source>
</reference>
<dbReference type="SUPFAM" id="SSF50939">
    <property type="entry name" value="Sialidases"/>
    <property type="match status" value="1"/>
</dbReference>
<dbReference type="SUPFAM" id="SSF49785">
    <property type="entry name" value="Galactose-binding domain-like"/>
    <property type="match status" value="1"/>
</dbReference>
<evidence type="ECO:0000256" key="3">
    <source>
        <dbReference type="SAM" id="SignalP"/>
    </source>
</evidence>
<dbReference type="InterPro" id="IPR000421">
    <property type="entry name" value="FA58C"/>
</dbReference>
<dbReference type="InterPro" id="IPR008979">
    <property type="entry name" value="Galactose-bd-like_sf"/>
</dbReference>
<evidence type="ECO:0000313" key="5">
    <source>
        <dbReference type="EMBL" id="MBY0753953.1"/>
    </source>
</evidence>
<dbReference type="EMBL" id="JAIKTU010000001">
    <property type="protein sequence ID" value="MBY0753953.1"/>
    <property type="molecule type" value="Genomic_DNA"/>
</dbReference>
<organism evidence="5 6">
    <name type="scientific">Clostridium sardiniense</name>
    <name type="common">Clostridium absonum</name>
    <dbReference type="NCBI Taxonomy" id="29369"/>
    <lineage>
        <taxon>Bacteria</taxon>
        <taxon>Bacillati</taxon>
        <taxon>Bacillota</taxon>
        <taxon>Clostridia</taxon>
        <taxon>Eubacteriales</taxon>
        <taxon>Clostridiaceae</taxon>
        <taxon>Clostridium</taxon>
    </lineage>
</organism>
<dbReference type="InterPro" id="IPR036278">
    <property type="entry name" value="Sialidase_sf"/>
</dbReference>
<keyword evidence="1" id="KW-0378">Hydrolase</keyword>
<keyword evidence="6" id="KW-1185">Reference proteome</keyword>
<dbReference type="PROSITE" id="PS50022">
    <property type="entry name" value="FA58C_3"/>
    <property type="match status" value="1"/>
</dbReference>
<comment type="caution">
    <text evidence="5">The sequence shown here is derived from an EMBL/GenBank/DDBJ whole genome shotgun (WGS) entry which is preliminary data.</text>
</comment>
<accession>A0ABS7KT14</accession>
<feature type="region of interest" description="Disordered" evidence="2">
    <location>
        <begin position="37"/>
        <end position="58"/>
    </location>
</feature>
<keyword evidence="3" id="KW-0732">Signal</keyword>
<gene>
    <name evidence="5" type="ORF">K5V21_00655</name>
</gene>
<dbReference type="Pfam" id="PF00754">
    <property type="entry name" value="F5_F8_type_C"/>
    <property type="match status" value="1"/>
</dbReference>
<dbReference type="Proteomes" id="UP001299068">
    <property type="component" value="Unassembled WGS sequence"/>
</dbReference>
<evidence type="ECO:0000259" key="4">
    <source>
        <dbReference type="PROSITE" id="PS50022"/>
    </source>
</evidence>
<feature type="chain" id="PRO_5045994406" evidence="3">
    <location>
        <begin position="29"/>
        <end position="825"/>
    </location>
</feature>
<evidence type="ECO:0000256" key="2">
    <source>
        <dbReference type="SAM" id="MobiDB-lite"/>
    </source>
</evidence>
<feature type="domain" description="F5/8 type C" evidence="4">
    <location>
        <begin position="678"/>
        <end position="825"/>
    </location>
</feature>
<proteinExistence type="predicted"/>
<dbReference type="RefSeq" id="WP_221858308.1">
    <property type="nucleotide sequence ID" value="NZ_JAIKTU010000001.1"/>
</dbReference>
<evidence type="ECO:0000313" key="6">
    <source>
        <dbReference type="Proteomes" id="UP001299068"/>
    </source>
</evidence>
<sequence>MKSKKIQAIIVASLLSVNLLLPGGTAFADELKSTNMKSSDYNDLSKQESQKNLNDDSNSNVDINNLSIEGIKNEINSDVDKIPSSDFDKLSSNQELTKKVYAKEIISRVGENNLKAFASKDKKNADFLNWLLNDETAMKEYLDGGLPSKIKQGTMDAYFYGNDNKVVPAKELSALEVWSKIWNKDSDSKEGINLKIAVATSLEFASPVMSWPANKVIDPVERYLNFKDANQNNELFPCFRTFNVKNLRNIVNVKLTNEDIVWLRQHTKDVSEGKIDPKFKWQKEHIKKKDLLSQDKIAESDYTIQYTTKNPEGKSVFGSGFYGDNPTIQKVVEYGGVCGALSKYGTASSQVFGVPAYAVGQPGHCAFLYLKSDNHWYIGNNISGWKGTAHYTTTIPYMFLHETLSQNQEALDKSEELRMLANDVNSSEKAKIISDEATKACPLNYSAWESKLDLMLKDPSTSAEEFEKVNSDIMNTFAQYPQVMANLLVKIKDKVINNRAELQKYVSEYKDALNRVTDNRQKPYVENILNDMQKNGLYLATFSFDGKNAGKLNGTKAGVDEYSLDGGKTYKLVKEDSQQLTKEQLDSITSENGILIRVKGTDSANLISIKKAANINVTNNDEENLIFGLDKSMEFSYDNGVTWTKYNGDNLPDISKDRTLLVRRAATGNTVASNITKLVFTNNELPKGFILHKDMTVDSYSSQQDNGSAATKAIDGNVKTIWHTKWNGSDKHPFITLKLNKEYDISKLTYLPRQAGNYNGNITEYKISTSLDGKNFTEVASGSWANNRAMKTAEFKATKAQYVKLEVIQGVNGYASATDISLYTN</sequence>
<keyword evidence="1" id="KW-0326">Glycosidase</keyword>
<protein>
    <submittedName>
        <fullName evidence="5">Discoidin domain-containing protein</fullName>
    </submittedName>
</protein>